<sequence>MYRDFATARRLLLDDGLVLLNRQGPRWAVHAARIFCQARLGPGHATPLPMRWLEVRTTFRQLADLHGSRWEEIPWEAVLAAGWCGEVLTALTEQLLQEPELLAQLVRCAGRFADDALSGVLVTAPVVHWLVENSSMFLGPQDGAVEQLVLTWLRGVAGQETCGADITAWRSIRRTLWDAMLRAAPAFPSGSFIEALALLGEDRDEAAVAVLRELARQRPHALLPAVERVDAACSLAADAPDLLVELALAYYVPQPARKRHALRDGVRRHEYLGPLARGQAAWYRGPFFPLLQAAPRHALMVIRALLAAAFKETEDVGGPPFEVRGDLLGTGVRTYPGNAGAWGWYRGTLTGPQPCMSALMALDRWLESHIEGGLLSVGQAARVVVGQVGTVAGAGMAYGLLARHREKVTDELDAFLALPVVWQLENTRVVASQTLGRRGASTDVPPTRVAMDLVIAATQRKDKTALARLKSVAETLRAADGGPDRAATGNWANHLDWECYAWERAGDQVRVEVRPSPDTARELAQRRARSAGPMLRYELLNRYASGLRGPHRILMPQAADIDQLNADLVKARGLADSEHGDVEGACAVALAVVVAAAHGCPVSAEDVRWSLTLLTTAAASAPEVSEEAHEAVVPWDARGLAALALPLSLLPAVSAAQPALLQKWQLERVGEAVLGCAVHPVHEIRDHLIEGLRPLWSSVCAGEGVRCPHAVAWEAVEAGMSLVLQEANHLLRAQQSPRPPVRSCEELTGEEGALAALGTVLPAVLEAARTQHCRTAQARSVRTPLLEAYARTACAWAEGHYDRRAEDHGAVAAALLRAASDEPEVVTGLADQLTDAAQALGHLLRGMKMAATYEPELIPSLAALWPHLMASVLTLPARAHDGDRAGRMAQEFLADELVPNPTVSVADPDADGTLLRIRGQWPAMAPLAAELDAWTVHEAGAGSRFGADNLISLLKTRPLHEQLDLGLRWVRQRALNDQGVITAPGFSLPEWLRELHPLLTPAARPHHQALVDGLALAGHPQARALQQLDE</sequence>
<organism evidence="1 2">
    <name type="scientific">Streptomyces paromomycinus</name>
    <name type="common">Streptomyces rimosus subsp. paromomycinus</name>
    <dbReference type="NCBI Taxonomy" id="92743"/>
    <lineage>
        <taxon>Bacteria</taxon>
        <taxon>Bacillati</taxon>
        <taxon>Actinomycetota</taxon>
        <taxon>Actinomycetes</taxon>
        <taxon>Kitasatosporales</taxon>
        <taxon>Streptomycetaceae</taxon>
        <taxon>Streptomyces</taxon>
    </lineage>
</organism>
<keyword evidence="2" id="KW-1185">Reference proteome</keyword>
<comment type="caution">
    <text evidence="1">The sequence shown here is derived from an EMBL/GenBank/DDBJ whole genome shotgun (WGS) entry which is preliminary data.</text>
</comment>
<accession>A0A401VTH3</accession>
<dbReference type="EMBL" id="BHZD01000001">
    <property type="protein sequence ID" value="GCD40352.1"/>
    <property type="molecule type" value="Genomic_DNA"/>
</dbReference>
<dbReference type="Proteomes" id="UP000286746">
    <property type="component" value="Unassembled WGS sequence"/>
</dbReference>
<name>A0A401VTH3_STREY</name>
<proteinExistence type="predicted"/>
<dbReference type="AlphaFoldDB" id="A0A401VTH3"/>
<protein>
    <submittedName>
        <fullName evidence="1">Uncharacterized protein</fullName>
    </submittedName>
</protein>
<reference evidence="1 2" key="1">
    <citation type="submission" date="2018-11" db="EMBL/GenBank/DDBJ databases">
        <title>Whole genome sequence of Streptomyces paromomycinus NBRC 15454(T).</title>
        <authorList>
            <person name="Komaki H."/>
            <person name="Tamura T."/>
        </authorList>
    </citation>
    <scope>NUCLEOTIDE SEQUENCE [LARGE SCALE GENOMIC DNA]</scope>
    <source>
        <strain evidence="1 2">NBRC 15454</strain>
    </source>
</reference>
<evidence type="ECO:0000313" key="1">
    <source>
        <dbReference type="EMBL" id="GCD40352.1"/>
    </source>
</evidence>
<gene>
    <name evidence="1" type="ORF">GKJPGBOP_00001</name>
</gene>
<evidence type="ECO:0000313" key="2">
    <source>
        <dbReference type="Proteomes" id="UP000286746"/>
    </source>
</evidence>